<dbReference type="EMBL" id="CP107941">
    <property type="protein sequence ID" value="WUI80999.1"/>
    <property type="molecule type" value="Genomic_DNA"/>
</dbReference>
<gene>
    <name evidence="3" type="ORF">OG375_24195</name>
</gene>
<feature type="transmembrane region" description="Helical" evidence="2">
    <location>
        <begin position="80"/>
        <end position="108"/>
    </location>
</feature>
<feature type="region of interest" description="Disordered" evidence="1">
    <location>
        <begin position="126"/>
        <end position="171"/>
    </location>
</feature>
<keyword evidence="2" id="KW-0812">Transmembrane</keyword>
<evidence type="ECO:0000313" key="4">
    <source>
        <dbReference type="Proteomes" id="UP001346877"/>
    </source>
</evidence>
<protein>
    <recommendedName>
        <fullName evidence="5">Vitamin K-dependent gamma-carboxylase</fullName>
    </recommendedName>
</protein>
<dbReference type="Proteomes" id="UP001346877">
    <property type="component" value="Chromosome"/>
</dbReference>
<keyword evidence="2" id="KW-0472">Membrane</keyword>
<keyword evidence="4" id="KW-1185">Reference proteome</keyword>
<dbReference type="RefSeq" id="WP_328367589.1">
    <property type="nucleotide sequence ID" value="NZ_CP107936.1"/>
</dbReference>
<evidence type="ECO:0000313" key="3">
    <source>
        <dbReference type="EMBL" id="WUI80999.1"/>
    </source>
</evidence>
<feature type="transmembrane region" description="Helical" evidence="2">
    <location>
        <begin position="47"/>
        <end position="68"/>
    </location>
</feature>
<reference evidence="3 4" key="1">
    <citation type="submission" date="2022-10" db="EMBL/GenBank/DDBJ databases">
        <title>The complete genomes of actinobacterial strains from the NBC collection.</title>
        <authorList>
            <person name="Joergensen T.S."/>
            <person name="Alvarez Arevalo M."/>
            <person name="Sterndorff E.B."/>
            <person name="Faurdal D."/>
            <person name="Vuksanovic O."/>
            <person name="Mourched A.-S."/>
            <person name="Charusanti P."/>
            <person name="Shaw S."/>
            <person name="Blin K."/>
            <person name="Weber T."/>
        </authorList>
    </citation>
    <scope>NUCLEOTIDE SEQUENCE [LARGE SCALE GENOMIC DNA]</scope>
    <source>
        <strain evidence="3 4">NBC_00396</strain>
    </source>
</reference>
<feature type="compositionally biased region" description="Low complexity" evidence="1">
    <location>
        <begin position="126"/>
        <end position="145"/>
    </location>
</feature>
<accession>A0ABZ1PBU6</accession>
<organism evidence="3 4">
    <name type="scientific">Micromonospora zamorensis</name>
    <dbReference type="NCBI Taxonomy" id="709883"/>
    <lineage>
        <taxon>Bacteria</taxon>
        <taxon>Bacillati</taxon>
        <taxon>Actinomycetota</taxon>
        <taxon>Actinomycetes</taxon>
        <taxon>Micromonosporales</taxon>
        <taxon>Micromonosporaceae</taxon>
        <taxon>Micromonospora</taxon>
    </lineage>
</organism>
<evidence type="ECO:0000256" key="1">
    <source>
        <dbReference type="SAM" id="MobiDB-lite"/>
    </source>
</evidence>
<keyword evidence="2" id="KW-1133">Transmembrane helix</keyword>
<evidence type="ECO:0008006" key="5">
    <source>
        <dbReference type="Google" id="ProtNLM"/>
    </source>
</evidence>
<name>A0ABZ1PBU6_9ACTN</name>
<proteinExistence type="predicted"/>
<sequence>MICTYILAAGAELHLGGLGWLTDAVLARATIRPGTDLADLNAQVPHLLIVAQFGIVAFELLSPVVVLLPPRWRLATVGFFYSFHAVTIATIIISFVPHLAAMTSFLPLERVRPLLWARRLTGLATPAPATDVPPADPPDGGTVPPDQAPVGAGGERALDDQAPAAGRPVRP</sequence>
<evidence type="ECO:0000256" key="2">
    <source>
        <dbReference type="SAM" id="Phobius"/>
    </source>
</evidence>